<dbReference type="AlphaFoldDB" id="A0A8J2HPY1"/>
<evidence type="ECO:0000313" key="2">
    <source>
        <dbReference type="EMBL" id="CAG5104380.1"/>
    </source>
</evidence>
<dbReference type="Proteomes" id="UP000786811">
    <property type="component" value="Unassembled WGS sequence"/>
</dbReference>
<proteinExistence type="predicted"/>
<protein>
    <submittedName>
        <fullName evidence="2">Uncharacterized protein</fullName>
    </submittedName>
</protein>
<dbReference type="EMBL" id="CAJNRD030001123">
    <property type="protein sequence ID" value="CAG5104380.1"/>
    <property type="molecule type" value="Genomic_DNA"/>
</dbReference>
<gene>
    <name evidence="2" type="ORF">HICCMSTLAB_LOCUS11973</name>
</gene>
<evidence type="ECO:0000313" key="3">
    <source>
        <dbReference type="Proteomes" id="UP000786811"/>
    </source>
</evidence>
<name>A0A8J2HPY1_COTCN</name>
<accession>A0A8J2HPY1</accession>
<comment type="caution">
    <text evidence="2">The sequence shown here is derived from an EMBL/GenBank/DDBJ whole genome shotgun (WGS) entry which is preliminary data.</text>
</comment>
<sequence length="105" mass="12204">MYHHHHHHHHHHPPPPPPPSTKLVQSDDNNFHMDKIRLKKISQGSIKIADEYADALLLLVLKRWCLYMPRLSLTKAASSSYHQIIPCHLTGIIRMTITREIIRAT</sequence>
<evidence type="ECO:0000256" key="1">
    <source>
        <dbReference type="SAM" id="MobiDB-lite"/>
    </source>
</evidence>
<feature type="region of interest" description="Disordered" evidence="1">
    <location>
        <begin position="1"/>
        <end position="27"/>
    </location>
</feature>
<organism evidence="2 3">
    <name type="scientific">Cotesia congregata</name>
    <name type="common">Parasitoid wasp</name>
    <name type="synonym">Apanteles congregatus</name>
    <dbReference type="NCBI Taxonomy" id="51543"/>
    <lineage>
        <taxon>Eukaryota</taxon>
        <taxon>Metazoa</taxon>
        <taxon>Ecdysozoa</taxon>
        <taxon>Arthropoda</taxon>
        <taxon>Hexapoda</taxon>
        <taxon>Insecta</taxon>
        <taxon>Pterygota</taxon>
        <taxon>Neoptera</taxon>
        <taxon>Endopterygota</taxon>
        <taxon>Hymenoptera</taxon>
        <taxon>Apocrita</taxon>
        <taxon>Ichneumonoidea</taxon>
        <taxon>Braconidae</taxon>
        <taxon>Microgastrinae</taxon>
        <taxon>Cotesia</taxon>
    </lineage>
</organism>
<keyword evidence="3" id="KW-1185">Reference proteome</keyword>
<reference evidence="2" key="1">
    <citation type="submission" date="2021-04" db="EMBL/GenBank/DDBJ databases">
        <authorList>
            <person name="Chebbi M.A.C M."/>
        </authorList>
    </citation>
    <scope>NUCLEOTIDE SEQUENCE</scope>
</reference>
<feature type="compositionally biased region" description="Basic residues" evidence="1">
    <location>
        <begin position="1"/>
        <end position="13"/>
    </location>
</feature>